<dbReference type="Proteomes" id="UP000807025">
    <property type="component" value="Unassembled WGS sequence"/>
</dbReference>
<dbReference type="InterPro" id="IPR011935">
    <property type="entry name" value="CHP02231"/>
</dbReference>
<evidence type="ECO:0000256" key="1">
    <source>
        <dbReference type="SAM" id="Coils"/>
    </source>
</evidence>
<feature type="domain" description="DUF4139" evidence="3">
    <location>
        <begin position="58"/>
        <end position="350"/>
    </location>
</feature>
<reference evidence="4" key="1">
    <citation type="submission" date="2020-11" db="EMBL/GenBank/DDBJ databases">
        <authorList>
            <consortium name="DOE Joint Genome Institute"/>
            <person name="Ahrendt S."/>
            <person name="Riley R."/>
            <person name="Andreopoulos W."/>
            <person name="Labutti K."/>
            <person name="Pangilinan J."/>
            <person name="Ruiz-Duenas F.J."/>
            <person name="Barrasa J.M."/>
            <person name="Sanchez-Garcia M."/>
            <person name="Camarero S."/>
            <person name="Miyauchi S."/>
            <person name="Serrano A."/>
            <person name="Linde D."/>
            <person name="Babiker R."/>
            <person name="Drula E."/>
            <person name="Ayuso-Fernandez I."/>
            <person name="Pacheco R."/>
            <person name="Padilla G."/>
            <person name="Ferreira P."/>
            <person name="Barriuso J."/>
            <person name="Kellner H."/>
            <person name="Castanera R."/>
            <person name="Alfaro M."/>
            <person name="Ramirez L."/>
            <person name="Pisabarro A.G."/>
            <person name="Kuo A."/>
            <person name="Tritt A."/>
            <person name="Lipzen A."/>
            <person name="He G."/>
            <person name="Yan M."/>
            <person name="Ng V."/>
            <person name="Cullen D."/>
            <person name="Martin F."/>
            <person name="Rosso M.-N."/>
            <person name="Henrissat B."/>
            <person name="Hibbett D."/>
            <person name="Martinez A.T."/>
            <person name="Grigoriev I.V."/>
        </authorList>
    </citation>
    <scope>NUCLEOTIDE SEQUENCE</scope>
    <source>
        <strain evidence="4">ATCC 90797</strain>
    </source>
</reference>
<dbReference type="AlphaFoldDB" id="A0A9P5ZIU4"/>
<dbReference type="OrthoDB" id="10068793at2759"/>
<dbReference type="PANTHER" id="PTHR31005">
    <property type="entry name" value="DUF4139 DOMAIN-CONTAINING PROTEIN"/>
    <property type="match status" value="1"/>
</dbReference>
<keyword evidence="1" id="KW-0175">Coiled coil</keyword>
<sequence length="410" mass="45104">MILRTYEYASEKLDDRLIDLEEELEKLRLSRTEQASYSMPLSAFVAIVAEHAGEAEIALVYAVPNASWQASYDIRIDMQSKDAPFAVRYKAVISQCTGEDWDSVRLTLDTFTPTFGAEVPSLGSCRLTSSESVMVQAAQPQQYSRSRSPRRGVAYHSERYRARSRSYTRPNHPSRFMTRATIPPSGFGALGATYDIPGLISIPDEARAHTVTIAELELDAVLSKSAKEFTDVFNSTQAQVKNASEYTLVAAPANVYIDRSFVSRSHIPDVNPQESFECSLGVDPSTRITHAPLSKKVSSSALINKTITAAYFRQITIRNAKSIVIEGLKVLDRIPVAEDSQIVVKLINPALSLPKPLKMERSPLESSGMPDKAKGFQSTKSSVTSSVKVAETVIPQWEGEDVEEGVGEMG</sequence>
<dbReference type="PANTHER" id="PTHR31005:SF8">
    <property type="entry name" value="DUF4139 DOMAIN-CONTAINING PROTEIN"/>
    <property type="match status" value="1"/>
</dbReference>
<comment type="caution">
    <text evidence="4">The sequence shown here is derived from an EMBL/GenBank/DDBJ whole genome shotgun (WGS) entry which is preliminary data.</text>
</comment>
<protein>
    <recommendedName>
        <fullName evidence="3">DUF4139 domain-containing protein</fullName>
    </recommendedName>
</protein>
<feature type="region of interest" description="Disordered" evidence="2">
    <location>
        <begin position="361"/>
        <end position="380"/>
    </location>
</feature>
<dbReference type="Pfam" id="PF13598">
    <property type="entry name" value="DUF4139"/>
    <property type="match status" value="1"/>
</dbReference>
<proteinExistence type="predicted"/>
<dbReference type="EMBL" id="MU154745">
    <property type="protein sequence ID" value="KAF9487858.1"/>
    <property type="molecule type" value="Genomic_DNA"/>
</dbReference>
<feature type="coiled-coil region" evidence="1">
    <location>
        <begin position="3"/>
        <end position="30"/>
    </location>
</feature>
<evidence type="ECO:0000313" key="5">
    <source>
        <dbReference type="Proteomes" id="UP000807025"/>
    </source>
</evidence>
<evidence type="ECO:0000256" key="2">
    <source>
        <dbReference type="SAM" id="MobiDB-lite"/>
    </source>
</evidence>
<organism evidence="4 5">
    <name type="scientific">Pleurotus eryngii</name>
    <name type="common">Boletus of the steppes</name>
    <dbReference type="NCBI Taxonomy" id="5323"/>
    <lineage>
        <taxon>Eukaryota</taxon>
        <taxon>Fungi</taxon>
        <taxon>Dikarya</taxon>
        <taxon>Basidiomycota</taxon>
        <taxon>Agaricomycotina</taxon>
        <taxon>Agaricomycetes</taxon>
        <taxon>Agaricomycetidae</taxon>
        <taxon>Agaricales</taxon>
        <taxon>Pleurotineae</taxon>
        <taxon>Pleurotaceae</taxon>
        <taxon>Pleurotus</taxon>
    </lineage>
</organism>
<keyword evidence="5" id="KW-1185">Reference proteome</keyword>
<gene>
    <name evidence="4" type="ORF">BDN71DRAFT_1542717</name>
</gene>
<evidence type="ECO:0000313" key="4">
    <source>
        <dbReference type="EMBL" id="KAF9487858.1"/>
    </source>
</evidence>
<evidence type="ECO:0000259" key="3">
    <source>
        <dbReference type="Pfam" id="PF13598"/>
    </source>
</evidence>
<accession>A0A9P5ZIU4</accession>
<dbReference type="InterPro" id="IPR037291">
    <property type="entry name" value="DUF4139"/>
</dbReference>
<dbReference type="NCBIfam" id="TIGR02231">
    <property type="entry name" value="mucoidy inhibitor MuiA family protein"/>
    <property type="match status" value="1"/>
</dbReference>
<name>A0A9P5ZIU4_PLEER</name>